<comment type="caution">
    <text evidence="2">The sequence shown here is derived from an EMBL/GenBank/DDBJ whole genome shotgun (WGS) entry which is preliminary data.</text>
</comment>
<dbReference type="AlphaFoldDB" id="A0A4Y2Q1F2"/>
<keyword evidence="3" id="KW-1185">Reference proteome</keyword>
<feature type="compositionally biased region" description="Polar residues" evidence="1">
    <location>
        <begin position="21"/>
        <end position="30"/>
    </location>
</feature>
<evidence type="ECO:0000313" key="2">
    <source>
        <dbReference type="EMBL" id="GBN57122.1"/>
    </source>
</evidence>
<proteinExistence type="predicted"/>
<sequence length="85" mass="9622">MSRDGPRNFESLSDDQDDTELTTPSPNFRTTPAGGRLASTYDLACSKPTYRTDLQWNRDLSLEPSIETETFPLESLDHRGLPNFE</sequence>
<protein>
    <submittedName>
        <fullName evidence="2">Uncharacterized protein</fullName>
    </submittedName>
</protein>
<dbReference type="Proteomes" id="UP000499080">
    <property type="component" value="Unassembled WGS sequence"/>
</dbReference>
<feature type="region of interest" description="Disordered" evidence="1">
    <location>
        <begin position="1"/>
        <end position="39"/>
    </location>
</feature>
<accession>A0A4Y2Q1F2</accession>
<dbReference type="EMBL" id="BGPR01012670">
    <property type="protein sequence ID" value="GBN57122.1"/>
    <property type="molecule type" value="Genomic_DNA"/>
</dbReference>
<organism evidence="2 3">
    <name type="scientific">Araneus ventricosus</name>
    <name type="common">Orbweaver spider</name>
    <name type="synonym">Epeira ventricosa</name>
    <dbReference type="NCBI Taxonomy" id="182803"/>
    <lineage>
        <taxon>Eukaryota</taxon>
        <taxon>Metazoa</taxon>
        <taxon>Ecdysozoa</taxon>
        <taxon>Arthropoda</taxon>
        <taxon>Chelicerata</taxon>
        <taxon>Arachnida</taxon>
        <taxon>Araneae</taxon>
        <taxon>Araneomorphae</taxon>
        <taxon>Entelegynae</taxon>
        <taxon>Araneoidea</taxon>
        <taxon>Araneidae</taxon>
        <taxon>Araneus</taxon>
    </lineage>
</organism>
<reference evidence="2 3" key="1">
    <citation type="journal article" date="2019" name="Sci. Rep.">
        <title>Orb-weaving spider Araneus ventricosus genome elucidates the spidroin gene catalogue.</title>
        <authorList>
            <person name="Kono N."/>
            <person name="Nakamura H."/>
            <person name="Ohtoshi R."/>
            <person name="Moran D.A.P."/>
            <person name="Shinohara A."/>
            <person name="Yoshida Y."/>
            <person name="Fujiwara M."/>
            <person name="Mori M."/>
            <person name="Tomita M."/>
            <person name="Arakawa K."/>
        </authorList>
    </citation>
    <scope>NUCLEOTIDE SEQUENCE [LARGE SCALE GENOMIC DNA]</scope>
</reference>
<evidence type="ECO:0000313" key="3">
    <source>
        <dbReference type="Proteomes" id="UP000499080"/>
    </source>
</evidence>
<gene>
    <name evidence="2" type="ORF">AVEN_56366_1</name>
</gene>
<name>A0A4Y2Q1F2_ARAVE</name>
<evidence type="ECO:0000256" key="1">
    <source>
        <dbReference type="SAM" id="MobiDB-lite"/>
    </source>
</evidence>